<keyword evidence="2" id="KW-0378">Hydrolase</keyword>
<dbReference type="InterPro" id="IPR003607">
    <property type="entry name" value="HD/PDEase_dom"/>
</dbReference>
<proteinExistence type="predicted"/>
<dbReference type="EC" id="3.1.3.89" evidence="2"/>
<protein>
    <submittedName>
        <fullName evidence="2">5'-deoxynucleotidase</fullName>
        <ecNumber evidence="2">3.1.3.89</ecNumber>
    </submittedName>
</protein>
<comment type="caution">
    <text evidence="2">The sequence shown here is derived from an EMBL/GenBank/DDBJ whole genome shotgun (WGS) entry which is preliminary data.</text>
</comment>
<evidence type="ECO:0000313" key="2">
    <source>
        <dbReference type="EMBL" id="HIR39800.1"/>
    </source>
</evidence>
<dbReference type="Pfam" id="PF12917">
    <property type="entry name" value="YfbR-like"/>
    <property type="match status" value="1"/>
</dbReference>
<dbReference type="Proteomes" id="UP000824179">
    <property type="component" value="Unassembled WGS sequence"/>
</dbReference>
<dbReference type="NCBIfam" id="NF003009">
    <property type="entry name" value="PRK03826.1"/>
    <property type="match status" value="1"/>
</dbReference>
<reference evidence="2" key="2">
    <citation type="journal article" date="2021" name="PeerJ">
        <title>Extensive microbial diversity within the chicken gut microbiome revealed by metagenomics and culture.</title>
        <authorList>
            <person name="Gilroy R."/>
            <person name="Ravi A."/>
            <person name="Getino M."/>
            <person name="Pursley I."/>
            <person name="Horton D.L."/>
            <person name="Alikhan N.F."/>
            <person name="Baker D."/>
            <person name="Gharbi K."/>
            <person name="Hall N."/>
            <person name="Watson M."/>
            <person name="Adriaenssens E.M."/>
            <person name="Foster-Nyarko E."/>
            <person name="Jarju S."/>
            <person name="Secka A."/>
            <person name="Antonio M."/>
            <person name="Oren A."/>
            <person name="Chaudhuri R.R."/>
            <person name="La Ragione R."/>
            <person name="Hildebrand F."/>
            <person name="Pallen M.J."/>
        </authorList>
    </citation>
    <scope>NUCLEOTIDE SEQUENCE</scope>
    <source>
        <strain evidence="2">ChiW25-3613</strain>
    </source>
</reference>
<feature type="domain" description="HD/PDEase" evidence="1">
    <location>
        <begin position="25"/>
        <end position="149"/>
    </location>
</feature>
<dbReference type="SMART" id="SM00471">
    <property type="entry name" value="HDc"/>
    <property type="match status" value="1"/>
</dbReference>
<gene>
    <name evidence="2" type="primary">yfbR</name>
    <name evidence="2" type="ORF">IAB90_05395</name>
</gene>
<evidence type="ECO:0000313" key="3">
    <source>
        <dbReference type="Proteomes" id="UP000824179"/>
    </source>
</evidence>
<sequence length="196" mass="22591">MAYNFYAFMDRMKYIKRWSLMRSVREENIMEHSQQVAFLAHALAVIENKVFGGNVDGAKCALYAVYHECPEVLTGDLPTPIKYFNRSITGAYKDIEGVACDKLLSTLPKELEEELAPFLKPDTESAEWKIVKAADRLSAYIKCLEERRCGNTEFEKAEKSIRDDILSRNMRSVNYFMENFIPAYTLTLDELEKGIM</sequence>
<dbReference type="AlphaFoldDB" id="A0A9D1AGH5"/>
<organism evidence="2 3">
    <name type="scientific">Candidatus Coproplasma stercoripullorum</name>
    <dbReference type="NCBI Taxonomy" id="2840751"/>
    <lineage>
        <taxon>Bacteria</taxon>
        <taxon>Bacillati</taxon>
        <taxon>Bacillota</taxon>
        <taxon>Clostridia</taxon>
        <taxon>Eubacteriales</taxon>
        <taxon>Candidatus Coproplasma</taxon>
    </lineage>
</organism>
<accession>A0A9D1AGH5</accession>
<evidence type="ECO:0000259" key="1">
    <source>
        <dbReference type="SMART" id="SM00471"/>
    </source>
</evidence>
<dbReference type="GO" id="GO:0002953">
    <property type="term" value="F:5'-deoxynucleotidase activity"/>
    <property type="evidence" value="ECO:0007669"/>
    <property type="project" value="UniProtKB-EC"/>
</dbReference>
<dbReference type="Gene3D" id="1.10.3210.10">
    <property type="entry name" value="Hypothetical protein af1432"/>
    <property type="match status" value="1"/>
</dbReference>
<reference evidence="2" key="1">
    <citation type="submission" date="2020-10" db="EMBL/GenBank/DDBJ databases">
        <authorList>
            <person name="Gilroy R."/>
        </authorList>
    </citation>
    <scope>NUCLEOTIDE SEQUENCE</scope>
    <source>
        <strain evidence="2">ChiW25-3613</strain>
    </source>
</reference>
<dbReference type="SUPFAM" id="SSF109604">
    <property type="entry name" value="HD-domain/PDEase-like"/>
    <property type="match status" value="1"/>
</dbReference>
<name>A0A9D1AGH5_9FIRM</name>
<dbReference type="EMBL" id="DVHB01000091">
    <property type="protein sequence ID" value="HIR39800.1"/>
    <property type="molecule type" value="Genomic_DNA"/>
</dbReference>